<feature type="transmembrane region" description="Helical" evidence="1">
    <location>
        <begin position="40"/>
        <end position="59"/>
    </location>
</feature>
<evidence type="ECO:0000313" key="2">
    <source>
        <dbReference type="EMBL" id="VEV98328.1"/>
    </source>
</evidence>
<feature type="transmembrane region" description="Helical" evidence="1">
    <location>
        <begin position="12"/>
        <end position="34"/>
    </location>
</feature>
<sequence length="80" mass="8485">MFILSAASWSLHKLSSILLGLGVLMLVIGVVAAYRFDHLLAIGPLIAAHAMTILGPALLKIGYVMRLLAANQAKAVYQLA</sequence>
<evidence type="ECO:0000256" key="1">
    <source>
        <dbReference type="SAM" id="Phobius"/>
    </source>
</evidence>
<keyword evidence="1" id="KW-0472">Membrane</keyword>
<name>A0A653E6U0_9PSED</name>
<dbReference type="EMBL" id="LR215729">
    <property type="protein sequence ID" value="VEV98328.1"/>
    <property type="molecule type" value="Genomic_DNA"/>
</dbReference>
<dbReference type="RefSeq" id="WP_150548857.1">
    <property type="nucleotide sequence ID" value="NZ_LR215729.2"/>
</dbReference>
<gene>
    <name evidence="2" type="ORF">PMYSY11_3284</name>
</gene>
<proteinExistence type="predicted"/>
<organism evidence="2">
    <name type="scientific">Pseudomonas marincola</name>
    <dbReference type="NCBI Taxonomy" id="437900"/>
    <lineage>
        <taxon>Bacteria</taxon>
        <taxon>Pseudomonadati</taxon>
        <taxon>Pseudomonadota</taxon>
        <taxon>Gammaproteobacteria</taxon>
        <taxon>Pseudomonadales</taxon>
        <taxon>Pseudomonadaceae</taxon>
        <taxon>Pseudomonas</taxon>
    </lineage>
</organism>
<dbReference type="AlphaFoldDB" id="A0A653E6U0"/>
<evidence type="ECO:0008006" key="3">
    <source>
        <dbReference type="Google" id="ProtNLM"/>
    </source>
</evidence>
<accession>A0A653E6U0</accession>
<keyword evidence="1" id="KW-0812">Transmembrane</keyword>
<protein>
    <recommendedName>
        <fullName evidence="3">Transmembrane sensor/regulator PpyR</fullName>
    </recommendedName>
</protein>
<keyword evidence="1" id="KW-1133">Transmembrane helix</keyword>
<reference evidence="2" key="1">
    <citation type="submission" date="2019-02" db="EMBL/GenBank/DDBJ databases">
        <authorList>
            <consortium name="Genoscope - CEA"/>
            <person name="William W."/>
        </authorList>
    </citation>
    <scope>NUCLEOTIDE SEQUENCE [LARGE SCALE GENOMIC DNA]</scope>
    <source>
        <strain evidence="2">YSy11</strain>
    </source>
</reference>